<proteinExistence type="predicted"/>
<gene>
    <name evidence="1" type="ORF">PS870_01162</name>
</gene>
<sequence>MAWRNSYIASGFFAARTIFLPHLKYLIYKEQKLIPNKANELSFMTVPFESSRR</sequence>
<protein>
    <submittedName>
        <fullName evidence="1">Uncharacterized protein</fullName>
    </submittedName>
</protein>
<name>A0A5E7HYN9_PSEFL</name>
<evidence type="ECO:0000313" key="2">
    <source>
        <dbReference type="Proteomes" id="UP000349468"/>
    </source>
</evidence>
<organism evidence="1 2">
    <name type="scientific">Pseudomonas fluorescens</name>
    <dbReference type="NCBI Taxonomy" id="294"/>
    <lineage>
        <taxon>Bacteria</taxon>
        <taxon>Pseudomonadati</taxon>
        <taxon>Pseudomonadota</taxon>
        <taxon>Gammaproteobacteria</taxon>
        <taxon>Pseudomonadales</taxon>
        <taxon>Pseudomonadaceae</taxon>
        <taxon>Pseudomonas</taxon>
    </lineage>
</organism>
<dbReference type="EMBL" id="CABVIK010000003">
    <property type="protein sequence ID" value="VVO68472.1"/>
    <property type="molecule type" value="Genomic_DNA"/>
</dbReference>
<reference evidence="1 2" key="1">
    <citation type="submission" date="2019-09" db="EMBL/GenBank/DDBJ databases">
        <authorList>
            <person name="Chandra G."/>
            <person name="Truman W A."/>
        </authorList>
    </citation>
    <scope>NUCLEOTIDE SEQUENCE [LARGE SCALE GENOMIC DNA]</scope>
    <source>
        <strain evidence="1">PS870</strain>
    </source>
</reference>
<accession>A0A5E7HYN9</accession>
<evidence type="ECO:0000313" key="1">
    <source>
        <dbReference type="EMBL" id="VVO68472.1"/>
    </source>
</evidence>
<dbReference type="AlphaFoldDB" id="A0A5E7HYN9"/>
<dbReference type="Proteomes" id="UP000349468">
    <property type="component" value="Unassembled WGS sequence"/>
</dbReference>